<comment type="caution">
    <text evidence="1">The sequence shown here is derived from an EMBL/GenBank/DDBJ whole genome shotgun (WGS) entry which is preliminary data.</text>
</comment>
<evidence type="ECO:0000313" key="1">
    <source>
        <dbReference type="EMBL" id="GME99540.1"/>
    </source>
</evidence>
<protein>
    <submittedName>
        <fullName evidence="1">Unnamed protein product</fullName>
    </submittedName>
</protein>
<proteinExistence type="predicted"/>
<gene>
    <name evidence="1" type="ORF">Amon02_001074500</name>
</gene>
<accession>A0ACB5U2B3</accession>
<keyword evidence="2" id="KW-1185">Reference proteome</keyword>
<reference evidence="1" key="1">
    <citation type="submission" date="2023-04" db="EMBL/GenBank/DDBJ databases">
        <title>Ambrosiozyma monospora NBRC 10751.</title>
        <authorList>
            <person name="Ichikawa N."/>
            <person name="Sato H."/>
            <person name="Tonouchi N."/>
        </authorList>
    </citation>
    <scope>NUCLEOTIDE SEQUENCE</scope>
    <source>
        <strain evidence="1">NBRC 10751</strain>
    </source>
</reference>
<evidence type="ECO:0000313" key="2">
    <source>
        <dbReference type="Proteomes" id="UP001165064"/>
    </source>
</evidence>
<dbReference type="EMBL" id="BSXS01011034">
    <property type="protein sequence ID" value="GME99540.1"/>
    <property type="molecule type" value="Genomic_DNA"/>
</dbReference>
<sequence>MAMYGARKKDLDTLKRYSSVVLCIVAIILGAVNYRREFEHNETGLKLENHPTESIQKVVLCLFFIFLPRISAKLNTFLRFSVTASKQFVSLMILWVVLFLVFSIALNQTFGLTKIGENTTHNLNFRTVPKAALYLFISAFGESWDSIMDDFFVDKPYCSSIDKNNVSYSDCGSQGKAYALFITWNILAFYLMMNLFVSIVVEAFKVTYHDNKLMPQERFEKLIEKFKDRWKVYDKVGTGKIPVEQLEQLVNDFEINRLFTFDELSFKGWVKNDFREELVEKAVFNDEIDFHSTLLLVSYYNYFSKEKEYLRTFDDYVWRKYREYVRYTYYNDAGELVYISREERQRSRMGDSASSG</sequence>
<dbReference type="Proteomes" id="UP001165064">
    <property type="component" value="Unassembled WGS sequence"/>
</dbReference>
<name>A0ACB5U2B3_AMBMO</name>
<organism evidence="1 2">
    <name type="scientific">Ambrosiozyma monospora</name>
    <name type="common">Yeast</name>
    <name type="synonym">Endomycopsis monosporus</name>
    <dbReference type="NCBI Taxonomy" id="43982"/>
    <lineage>
        <taxon>Eukaryota</taxon>
        <taxon>Fungi</taxon>
        <taxon>Dikarya</taxon>
        <taxon>Ascomycota</taxon>
        <taxon>Saccharomycotina</taxon>
        <taxon>Pichiomycetes</taxon>
        <taxon>Pichiales</taxon>
        <taxon>Pichiaceae</taxon>
        <taxon>Ambrosiozyma</taxon>
    </lineage>
</organism>